<protein>
    <submittedName>
        <fullName evidence="1">Uncharacterized protein</fullName>
    </submittedName>
</protein>
<organism evidence="1">
    <name type="scientific">Schlesneria paludicola</name>
    <dbReference type="NCBI Taxonomy" id="360056"/>
    <lineage>
        <taxon>Bacteria</taxon>
        <taxon>Pseudomonadati</taxon>
        <taxon>Planctomycetota</taxon>
        <taxon>Planctomycetia</taxon>
        <taxon>Planctomycetales</taxon>
        <taxon>Planctomycetaceae</taxon>
        <taxon>Schlesneria</taxon>
    </lineage>
</organism>
<evidence type="ECO:0000313" key="1">
    <source>
        <dbReference type="EMBL" id="HEN14589.1"/>
    </source>
</evidence>
<comment type="caution">
    <text evidence="1">The sequence shown here is derived from an EMBL/GenBank/DDBJ whole genome shotgun (WGS) entry which is preliminary data.</text>
</comment>
<sequence length="67" mass="8084">MLALLQRDPRHPGLNLHPYRSYRNPFDPQQTVWESYVQNRTASAYRVFWCYRPNKGQVKHLTIMLHS</sequence>
<dbReference type="AlphaFoldDB" id="A0A7C2NWG0"/>
<accession>A0A7C2NWG0</accession>
<name>A0A7C2NWG0_9PLAN</name>
<dbReference type="EMBL" id="DSOK01000121">
    <property type="protein sequence ID" value="HEN14589.1"/>
    <property type="molecule type" value="Genomic_DNA"/>
</dbReference>
<reference evidence="1" key="1">
    <citation type="journal article" date="2020" name="mSystems">
        <title>Genome- and Community-Level Interaction Insights into Carbon Utilization and Element Cycling Functions of Hydrothermarchaeota in Hydrothermal Sediment.</title>
        <authorList>
            <person name="Zhou Z."/>
            <person name="Liu Y."/>
            <person name="Xu W."/>
            <person name="Pan J."/>
            <person name="Luo Z.H."/>
            <person name="Li M."/>
        </authorList>
    </citation>
    <scope>NUCLEOTIDE SEQUENCE [LARGE SCALE GENOMIC DNA]</scope>
    <source>
        <strain evidence="1">SpSt-339</strain>
    </source>
</reference>
<gene>
    <name evidence="1" type="ORF">ENQ76_03865</name>
</gene>
<proteinExistence type="predicted"/>